<keyword evidence="4" id="KW-1185">Reference proteome</keyword>
<dbReference type="Proteomes" id="UP001597145">
    <property type="component" value="Unassembled WGS sequence"/>
</dbReference>
<evidence type="ECO:0000313" key="4">
    <source>
        <dbReference type="Proteomes" id="UP001597145"/>
    </source>
</evidence>
<accession>A0ABW4FM19</accession>
<proteinExistence type="inferred from homology"/>
<dbReference type="PRINTS" id="PR01438">
    <property type="entry name" value="UNVRSLSTRESS"/>
</dbReference>
<dbReference type="InterPro" id="IPR006016">
    <property type="entry name" value="UspA"/>
</dbReference>
<evidence type="ECO:0000259" key="2">
    <source>
        <dbReference type="Pfam" id="PF00582"/>
    </source>
</evidence>
<protein>
    <submittedName>
        <fullName evidence="3">Universal stress protein</fullName>
    </submittedName>
</protein>
<dbReference type="InterPro" id="IPR014729">
    <property type="entry name" value="Rossmann-like_a/b/a_fold"/>
</dbReference>
<dbReference type="RefSeq" id="WP_343973553.1">
    <property type="nucleotide sequence ID" value="NZ_BAAAJG010000004.1"/>
</dbReference>
<dbReference type="Pfam" id="PF00582">
    <property type="entry name" value="Usp"/>
    <property type="match status" value="1"/>
</dbReference>
<evidence type="ECO:0000256" key="1">
    <source>
        <dbReference type="ARBA" id="ARBA00008791"/>
    </source>
</evidence>
<evidence type="ECO:0000313" key="3">
    <source>
        <dbReference type="EMBL" id="MFD1531268.1"/>
    </source>
</evidence>
<dbReference type="Gene3D" id="3.40.50.620">
    <property type="entry name" value="HUPs"/>
    <property type="match status" value="1"/>
</dbReference>
<gene>
    <name evidence="3" type="ORF">ACFSCY_17670</name>
</gene>
<dbReference type="SUPFAM" id="SSF52402">
    <property type="entry name" value="Adenine nucleotide alpha hydrolases-like"/>
    <property type="match status" value="1"/>
</dbReference>
<name>A0ABW4FM19_9PSEU</name>
<comment type="caution">
    <text evidence="3">The sequence shown here is derived from an EMBL/GenBank/DDBJ whole genome shotgun (WGS) entry which is preliminary data.</text>
</comment>
<feature type="domain" description="UspA" evidence="2">
    <location>
        <begin position="32"/>
        <end position="100"/>
    </location>
</feature>
<comment type="similarity">
    <text evidence="1">Belongs to the universal stress protein A family.</text>
</comment>
<sequence>MTLLVGPLRDDCATAAMHLGGMPARSLVEDLERLPRRPSAIEMVVGCGHDWAEAIEEIGWEDGDLLGVGSSTAGPLDRVFIGSRASRIVRHSPVPVVVVPRGAAHALAQRAERA</sequence>
<dbReference type="EMBL" id="JBHUCP010000010">
    <property type="protein sequence ID" value="MFD1531268.1"/>
    <property type="molecule type" value="Genomic_DNA"/>
</dbReference>
<dbReference type="InterPro" id="IPR006015">
    <property type="entry name" value="Universal_stress_UspA"/>
</dbReference>
<organism evidence="3 4">
    <name type="scientific">Pseudonocardia aurantiaca</name>
    <dbReference type="NCBI Taxonomy" id="75290"/>
    <lineage>
        <taxon>Bacteria</taxon>
        <taxon>Bacillati</taxon>
        <taxon>Actinomycetota</taxon>
        <taxon>Actinomycetes</taxon>
        <taxon>Pseudonocardiales</taxon>
        <taxon>Pseudonocardiaceae</taxon>
        <taxon>Pseudonocardia</taxon>
    </lineage>
</organism>
<reference evidence="4" key="1">
    <citation type="journal article" date="2019" name="Int. J. Syst. Evol. Microbiol.">
        <title>The Global Catalogue of Microorganisms (GCM) 10K type strain sequencing project: providing services to taxonomists for standard genome sequencing and annotation.</title>
        <authorList>
            <consortium name="The Broad Institute Genomics Platform"/>
            <consortium name="The Broad Institute Genome Sequencing Center for Infectious Disease"/>
            <person name="Wu L."/>
            <person name="Ma J."/>
        </authorList>
    </citation>
    <scope>NUCLEOTIDE SEQUENCE [LARGE SCALE GENOMIC DNA]</scope>
    <source>
        <strain evidence="4">JCM 12165</strain>
    </source>
</reference>